<proteinExistence type="predicted"/>
<evidence type="ECO:0000313" key="2">
    <source>
        <dbReference type="EMBL" id="KAL2608148.1"/>
    </source>
</evidence>
<feature type="compositionally biased region" description="Acidic residues" evidence="1">
    <location>
        <begin position="117"/>
        <end position="128"/>
    </location>
</feature>
<comment type="caution">
    <text evidence="2">The sequence shown here is derived from an EMBL/GenBank/DDBJ whole genome shotgun (WGS) entry which is preliminary data.</text>
</comment>
<name>A0ABD1XHH6_9MARC</name>
<feature type="compositionally biased region" description="Basic and acidic residues" evidence="1">
    <location>
        <begin position="148"/>
        <end position="159"/>
    </location>
</feature>
<feature type="region of interest" description="Disordered" evidence="1">
    <location>
        <begin position="148"/>
        <end position="195"/>
    </location>
</feature>
<protein>
    <submittedName>
        <fullName evidence="2">Uncharacterized protein</fullName>
    </submittedName>
</protein>
<dbReference type="AlphaFoldDB" id="A0ABD1XHH6"/>
<organism evidence="2 3">
    <name type="scientific">Riccia fluitans</name>
    <dbReference type="NCBI Taxonomy" id="41844"/>
    <lineage>
        <taxon>Eukaryota</taxon>
        <taxon>Viridiplantae</taxon>
        <taxon>Streptophyta</taxon>
        <taxon>Embryophyta</taxon>
        <taxon>Marchantiophyta</taxon>
        <taxon>Marchantiopsida</taxon>
        <taxon>Marchantiidae</taxon>
        <taxon>Marchantiales</taxon>
        <taxon>Ricciaceae</taxon>
        <taxon>Riccia</taxon>
    </lineage>
</organism>
<dbReference type="EMBL" id="JBHFFA010000008">
    <property type="protein sequence ID" value="KAL2608148.1"/>
    <property type="molecule type" value="Genomic_DNA"/>
</dbReference>
<feature type="compositionally biased region" description="Basic and acidic residues" evidence="1">
    <location>
        <begin position="167"/>
        <end position="179"/>
    </location>
</feature>
<gene>
    <name evidence="2" type="ORF">R1flu_026721</name>
</gene>
<dbReference type="Proteomes" id="UP001605036">
    <property type="component" value="Unassembled WGS sequence"/>
</dbReference>
<accession>A0ABD1XHH6</accession>
<sequence length="234" mass="27314">MMLMMLGEHLRSSWQERNKWVLEGRKEVISNKLKMSRIRGEVMVIWREEDGVSSTQRAMELLRRVSEMEVKVRSREEDVDQVLEELDDEQRREIREKGVSEGANIEGEGSRDIREEEGLESSEEEEMEERVGEGDGIVEVDIGGAHDQMDELGGRERMNNELGELDPLDKQDKRRIGESREEEEEERRESELRVSDMGRRWVRNMKGKRWETVGRGSQVRKGFFGPVNGRPPDV</sequence>
<evidence type="ECO:0000256" key="1">
    <source>
        <dbReference type="SAM" id="MobiDB-lite"/>
    </source>
</evidence>
<feature type="region of interest" description="Disordered" evidence="1">
    <location>
        <begin position="93"/>
        <end position="133"/>
    </location>
</feature>
<evidence type="ECO:0000313" key="3">
    <source>
        <dbReference type="Proteomes" id="UP001605036"/>
    </source>
</evidence>
<keyword evidence="3" id="KW-1185">Reference proteome</keyword>
<reference evidence="2 3" key="1">
    <citation type="submission" date="2024-09" db="EMBL/GenBank/DDBJ databases">
        <title>Chromosome-scale assembly of Riccia fluitans.</title>
        <authorList>
            <person name="Paukszto L."/>
            <person name="Sawicki J."/>
            <person name="Karawczyk K."/>
            <person name="Piernik-Szablinska J."/>
            <person name="Szczecinska M."/>
            <person name="Mazdziarz M."/>
        </authorList>
    </citation>
    <scope>NUCLEOTIDE SEQUENCE [LARGE SCALE GENOMIC DNA]</scope>
    <source>
        <strain evidence="2">Rf_01</strain>
        <tissue evidence="2">Aerial parts of the thallus</tissue>
    </source>
</reference>